<dbReference type="NCBIfam" id="TIGR01549">
    <property type="entry name" value="HAD-SF-IA-v1"/>
    <property type="match status" value="1"/>
</dbReference>
<gene>
    <name evidence="3" type="ORF">AWB67_03604</name>
</gene>
<dbReference type="AlphaFoldDB" id="A0A158JAS6"/>
<dbReference type="PANTHER" id="PTHR10672">
    <property type="entry name" value="ADDUCIN"/>
    <property type="match status" value="1"/>
</dbReference>
<proteinExistence type="inferred from homology"/>
<accession>A0A158JAS6</accession>
<dbReference type="SUPFAM" id="SSF53639">
    <property type="entry name" value="AraD/HMP-PK domain-like"/>
    <property type="match status" value="1"/>
</dbReference>
<dbReference type="Pfam" id="PF00702">
    <property type="entry name" value="Hydrolase"/>
    <property type="match status" value="1"/>
</dbReference>
<dbReference type="Gene3D" id="3.40.50.1000">
    <property type="entry name" value="HAD superfamily/HAD-like"/>
    <property type="match status" value="1"/>
</dbReference>
<dbReference type="SFLD" id="SFLDG01129">
    <property type="entry name" value="C1.5:_HAD__Beta-PGM__Phosphata"/>
    <property type="match status" value="1"/>
</dbReference>
<dbReference type="InterPro" id="IPR001303">
    <property type="entry name" value="Aldolase_II/adducin_N"/>
</dbReference>
<comment type="similarity">
    <text evidence="1">Belongs to the aldolase class II family.</text>
</comment>
<dbReference type="GO" id="GO:0051015">
    <property type="term" value="F:actin filament binding"/>
    <property type="evidence" value="ECO:0007669"/>
    <property type="project" value="TreeGrafter"/>
</dbReference>
<keyword evidence="4" id="KW-1185">Reference proteome</keyword>
<comment type="caution">
    <text evidence="3">The sequence shown here is derived from an EMBL/GenBank/DDBJ whole genome shotgun (WGS) entry which is preliminary data.</text>
</comment>
<evidence type="ECO:0000256" key="1">
    <source>
        <dbReference type="ARBA" id="ARBA00037961"/>
    </source>
</evidence>
<dbReference type="EMBL" id="FCOL02000020">
    <property type="protein sequence ID" value="SAL65938.1"/>
    <property type="molecule type" value="Genomic_DNA"/>
</dbReference>
<dbReference type="NCBIfam" id="NF005068">
    <property type="entry name" value="PRK06486.1"/>
    <property type="match status" value="1"/>
</dbReference>
<evidence type="ECO:0000313" key="3">
    <source>
        <dbReference type="EMBL" id="SAL65938.1"/>
    </source>
</evidence>
<dbReference type="GO" id="GO:0005856">
    <property type="term" value="C:cytoskeleton"/>
    <property type="evidence" value="ECO:0007669"/>
    <property type="project" value="TreeGrafter"/>
</dbReference>
<dbReference type="SMART" id="SM01007">
    <property type="entry name" value="Aldolase_II"/>
    <property type="match status" value="1"/>
</dbReference>
<feature type="domain" description="Class II aldolase/adducin N-terminal" evidence="2">
    <location>
        <begin position="270"/>
        <end position="451"/>
    </location>
</feature>
<dbReference type="Pfam" id="PF00596">
    <property type="entry name" value="Aldolase_II"/>
    <property type="match status" value="1"/>
</dbReference>
<dbReference type="InterPro" id="IPR023214">
    <property type="entry name" value="HAD_sf"/>
</dbReference>
<dbReference type="PANTHER" id="PTHR10672:SF3">
    <property type="entry name" value="PROTEIN HU-LI TAI SHAO"/>
    <property type="match status" value="1"/>
</dbReference>
<sequence length="503" mass="55283">MTLHATPRPKWLTFDCYGTLIQWDEGLQAAVRNILAMKPRHDVDPARLIAVYDRHEHALEQTPPHRTFREVAGAGLRLAMEELNLPSAPGDTELLTGRISAMPPFGEVVDTLRQLKESGYRLCIVSNTDDDIIAGNVAQLSGHIDRVITAQQAGAYKPDRRLFDYAHEQLGVTKDDVVHICASPHLDHAAARDIGGSGASGSTAARGARCFPTIARTRRFRRSMKCRPSLLRSAGEPRDNIMAHTLSSVSSVQSAGNRRLDSDEIVQARIELAACFQLAAQLGFEEGICNHFSAVVPGHDDLFFVNPYGYAFSEVTASRILICDFDGNVIEGDGKPEATAFYIHARLHRLMPRVKAAFHTHMPNATALCLLEGPPLLWLGQTALKFYGRTAVVEDYNGLALDESEGDRIAAALGDADILFLKNHGVMVAGASIAEAWDDLYYLERAAEVQLKAMSANRPLKPVPADIAQRAYEQMRLGDKESARAHLDSAMRELRRRGVAFEA</sequence>
<reference evidence="3" key="1">
    <citation type="submission" date="2016-01" db="EMBL/GenBank/DDBJ databases">
        <authorList>
            <person name="Peeters C."/>
        </authorList>
    </citation>
    <scope>NUCLEOTIDE SEQUENCE [LARGE SCALE GENOMIC DNA]</scope>
    <source>
        <strain evidence="3">LMG 22937</strain>
    </source>
</reference>
<dbReference type="InterPro" id="IPR051017">
    <property type="entry name" value="Aldolase-II_Adducin_sf"/>
</dbReference>
<evidence type="ECO:0000259" key="2">
    <source>
        <dbReference type="SMART" id="SM01007"/>
    </source>
</evidence>
<dbReference type="InterPro" id="IPR036412">
    <property type="entry name" value="HAD-like_sf"/>
</dbReference>
<protein>
    <submittedName>
        <fullName evidence="3">Aldolase</fullName>
    </submittedName>
</protein>
<dbReference type="SFLD" id="SFLDS00003">
    <property type="entry name" value="Haloacid_Dehalogenase"/>
    <property type="match status" value="1"/>
</dbReference>
<evidence type="ECO:0000313" key="4">
    <source>
        <dbReference type="Proteomes" id="UP000054925"/>
    </source>
</evidence>
<dbReference type="Gene3D" id="3.40.225.10">
    <property type="entry name" value="Class II aldolase/adducin N-terminal domain"/>
    <property type="match status" value="1"/>
</dbReference>
<dbReference type="PRINTS" id="PR00413">
    <property type="entry name" value="HADHALOGNASE"/>
</dbReference>
<name>A0A158JAS6_9BURK</name>
<dbReference type="Gene3D" id="1.10.150.750">
    <property type="match status" value="1"/>
</dbReference>
<dbReference type="InterPro" id="IPR006439">
    <property type="entry name" value="HAD-SF_hydro_IA"/>
</dbReference>
<organism evidence="3 4">
    <name type="scientific">Caballeronia terrestris</name>
    <dbReference type="NCBI Taxonomy" id="1226301"/>
    <lineage>
        <taxon>Bacteria</taxon>
        <taxon>Pseudomonadati</taxon>
        <taxon>Pseudomonadota</taxon>
        <taxon>Betaproteobacteria</taxon>
        <taxon>Burkholderiales</taxon>
        <taxon>Burkholderiaceae</taxon>
        <taxon>Caballeronia</taxon>
    </lineage>
</organism>
<dbReference type="SUPFAM" id="SSF56784">
    <property type="entry name" value="HAD-like"/>
    <property type="match status" value="1"/>
</dbReference>
<dbReference type="Proteomes" id="UP000054925">
    <property type="component" value="Unassembled WGS sequence"/>
</dbReference>
<dbReference type="InterPro" id="IPR036409">
    <property type="entry name" value="Aldolase_II/adducin_N_sf"/>
</dbReference>